<dbReference type="EMBL" id="JAULSN010000005">
    <property type="protein sequence ID" value="KAK3371168.1"/>
    <property type="molecule type" value="Genomic_DNA"/>
</dbReference>
<sequence>MHRVERGHVQHWRSLRAKTGFARIGASGGCPALAHFRETMLLPTKNLDVGLWRKLLLLSPNLLHQRFRGASIGSLGGRFSLVFLRGLYDLFLERRVFFPQSTSPTPALSAGSCLPSRHLAAAHRSRSPSPPKTQPARPSTRAARNKVQKASEARPDLLLVASCLLFPIANSLPNHPVPPVGPNIRAPSVSNILSQRPSPPTSSNFHLCVDHQSKRRSRRCALLLHFRARIPSISI</sequence>
<proteinExistence type="predicted"/>
<name>A0AAE0K6W5_9PEZI</name>
<evidence type="ECO:0000256" key="1">
    <source>
        <dbReference type="SAM" id="MobiDB-lite"/>
    </source>
</evidence>
<gene>
    <name evidence="2" type="ORF">B0T24DRAFT_306206</name>
</gene>
<reference evidence="2" key="2">
    <citation type="submission" date="2023-06" db="EMBL/GenBank/DDBJ databases">
        <authorList>
            <consortium name="Lawrence Berkeley National Laboratory"/>
            <person name="Haridas S."/>
            <person name="Hensen N."/>
            <person name="Bonometti L."/>
            <person name="Westerberg I."/>
            <person name="Brannstrom I.O."/>
            <person name="Guillou S."/>
            <person name="Cros-Aarteil S."/>
            <person name="Calhoun S."/>
            <person name="Kuo A."/>
            <person name="Mondo S."/>
            <person name="Pangilinan J."/>
            <person name="Riley R."/>
            <person name="Labutti K."/>
            <person name="Andreopoulos B."/>
            <person name="Lipzen A."/>
            <person name="Chen C."/>
            <person name="Yanf M."/>
            <person name="Daum C."/>
            <person name="Ng V."/>
            <person name="Clum A."/>
            <person name="Steindorff A."/>
            <person name="Ohm R."/>
            <person name="Martin F."/>
            <person name="Silar P."/>
            <person name="Natvig D."/>
            <person name="Lalanne C."/>
            <person name="Gautier V."/>
            <person name="Ament-Velasquez S.L."/>
            <person name="Kruys A."/>
            <person name="Hutchinson M.I."/>
            <person name="Powell A.J."/>
            <person name="Barry K."/>
            <person name="Miller A.N."/>
            <person name="Grigoriev I.V."/>
            <person name="Debuchy R."/>
            <person name="Gladieux P."/>
            <person name="Thoren M.H."/>
            <person name="Johannesson H."/>
        </authorList>
    </citation>
    <scope>NUCLEOTIDE SEQUENCE</scope>
    <source>
        <strain evidence="2">CBS 958.72</strain>
    </source>
</reference>
<reference evidence="2" key="1">
    <citation type="journal article" date="2023" name="Mol. Phylogenet. Evol.">
        <title>Genome-scale phylogeny and comparative genomics of the fungal order Sordariales.</title>
        <authorList>
            <person name="Hensen N."/>
            <person name="Bonometti L."/>
            <person name="Westerberg I."/>
            <person name="Brannstrom I.O."/>
            <person name="Guillou S."/>
            <person name="Cros-Aarteil S."/>
            <person name="Calhoun S."/>
            <person name="Haridas S."/>
            <person name="Kuo A."/>
            <person name="Mondo S."/>
            <person name="Pangilinan J."/>
            <person name="Riley R."/>
            <person name="LaButti K."/>
            <person name="Andreopoulos B."/>
            <person name="Lipzen A."/>
            <person name="Chen C."/>
            <person name="Yan M."/>
            <person name="Daum C."/>
            <person name="Ng V."/>
            <person name="Clum A."/>
            <person name="Steindorff A."/>
            <person name="Ohm R.A."/>
            <person name="Martin F."/>
            <person name="Silar P."/>
            <person name="Natvig D.O."/>
            <person name="Lalanne C."/>
            <person name="Gautier V."/>
            <person name="Ament-Velasquez S.L."/>
            <person name="Kruys A."/>
            <person name="Hutchinson M.I."/>
            <person name="Powell A.J."/>
            <person name="Barry K."/>
            <person name="Miller A.N."/>
            <person name="Grigoriev I.V."/>
            <person name="Debuchy R."/>
            <person name="Gladieux P."/>
            <person name="Hiltunen Thoren M."/>
            <person name="Johannesson H."/>
        </authorList>
    </citation>
    <scope>NUCLEOTIDE SEQUENCE</scope>
    <source>
        <strain evidence="2">CBS 958.72</strain>
    </source>
</reference>
<keyword evidence="3" id="KW-1185">Reference proteome</keyword>
<evidence type="ECO:0000313" key="2">
    <source>
        <dbReference type="EMBL" id="KAK3371168.1"/>
    </source>
</evidence>
<organism evidence="2 3">
    <name type="scientific">Lasiosphaeria ovina</name>
    <dbReference type="NCBI Taxonomy" id="92902"/>
    <lineage>
        <taxon>Eukaryota</taxon>
        <taxon>Fungi</taxon>
        <taxon>Dikarya</taxon>
        <taxon>Ascomycota</taxon>
        <taxon>Pezizomycotina</taxon>
        <taxon>Sordariomycetes</taxon>
        <taxon>Sordariomycetidae</taxon>
        <taxon>Sordariales</taxon>
        <taxon>Lasiosphaeriaceae</taxon>
        <taxon>Lasiosphaeria</taxon>
    </lineage>
</organism>
<comment type="caution">
    <text evidence="2">The sequence shown here is derived from an EMBL/GenBank/DDBJ whole genome shotgun (WGS) entry which is preliminary data.</text>
</comment>
<evidence type="ECO:0000313" key="3">
    <source>
        <dbReference type="Proteomes" id="UP001287356"/>
    </source>
</evidence>
<feature type="region of interest" description="Disordered" evidence="1">
    <location>
        <begin position="119"/>
        <end position="150"/>
    </location>
</feature>
<dbReference type="Proteomes" id="UP001287356">
    <property type="component" value="Unassembled WGS sequence"/>
</dbReference>
<protein>
    <submittedName>
        <fullName evidence="2">Uncharacterized protein</fullName>
    </submittedName>
</protein>
<dbReference type="AlphaFoldDB" id="A0AAE0K6W5"/>
<accession>A0AAE0K6W5</accession>